<evidence type="ECO:0000256" key="8">
    <source>
        <dbReference type="ARBA" id="ARBA00023136"/>
    </source>
</evidence>
<reference evidence="13" key="2">
    <citation type="submission" date="2025-04" db="UniProtKB">
        <authorList>
            <consortium name="RefSeq"/>
        </authorList>
    </citation>
    <scope>IDENTIFICATION</scope>
    <source>
        <strain evidence="13">DH4</strain>
        <tissue evidence="13">Whole body</tissue>
    </source>
</reference>
<dbReference type="Pfam" id="PF02096">
    <property type="entry name" value="60KD_IMP"/>
    <property type="match status" value="1"/>
</dbReference>
<proteinExistence type="inferred from homology"/>
<dbReference type="GO" id="GO:0032979">
    <property type="term" value="P:protein insertion into mitochondrial inner membrane from matrix"/>
    <property type="evidence" value="ECO:0007669"/>
    <property type="project" value="TreeGrafter"/>
</dbReference>
<dbReference type="OMA" id="FPMAIFM"/>
<dbReference type="PANTHER" id="PTHR12428:SF66">
    <property type="entry name" value="MITOCHONDRIAL INNER MEMBRANE PROTEIN OXA1L"/>
    <property type="match status" value="1"/>
</dbReference>
<keyword evidence="3 9" id="KW-0812">Transmembrane</keyword>
<gene>
    <name evidence="11" type="primary">408349</name>
    <name evidence="13" type="synonym">LOC408349</name>
</gene>
<dbReference type="Proteomes" id="UP000005203">
    <property type="component" value="Linkage group LG11"/>
</dbReference>
<evidence type="ECO:0000256" key="5">
    <source>
        <dbReference type="ARBA" id="ARBA00022946"/>
    </source>
</evidence>
<evidence type="ECO:0000256" key="2">
    <source>
        <dbReference type="ARBA" id="ARBA00009877"/>
    </source>
</evidence>
<evidence type="ECO:0000313" key="12">
    <source>
        <dbReference type="Proteomes" id="UP000005203"/>
    </source>
</evidence>
<name>A0A7M7GYT5_APIME</name>
<evidence type="ECO:0000256" key="6">
    <source>
        <dbReference type="ARBA" id="ARBA00022989"/>
    </source>
</evidence>
<evidence type="ECO:0000313" key="13">
    <source>
        <dbReference type="RefSeq" id="XP_006566384.1"/>
    </source>
</evidence>
<accession>A0A7M7GYT5</accession>
<feature type="domain" description="Membrane insertase YidC/Oxa/ALB C-terminal" evidence="10">
    <location>
        <begin position="153"/>
        <end position="341"/>
    </location>
</feature>
<keyword evidence="6" id="KW-1133">Transmembrane helix</keyword>
<evidence type="ECO:0000259" key="10">
    <source>
        <dbReference type="Pfam" id="PF02096"/>
    </source>
</evidence>
<reference evidence="11" key="1">
    <citation type="submission" date="2021-01" db="UniProtKB">
        <authorList>
            <consortium name="EnsemblMetazoa"/>
        </authorList>
    </citation>
    <scope>IDENTIFICATION</scope>
    <source>
        <strain evidence="11">DH4</strain>
    </source>
</reference>
<dbReference type="InterPro" id="IPR001708">
    <property type="entry name" value="YidC/ALB3/OXA1/COX18"/>
</dbReference>
<dbReference type="CDD" id="cd20069">
    <property type="entry name" value="5TM_Oxa1-like"/>
    <property type="match status" value="1"/>
</dbReference>
<dbReference type="GO" id="GO:0032977">
    <property type="term" value="F:membrane insertase activity"/>
    <property type="evidence" value="ECO:0007669"/>
    <property type="project" value="InterPro"/>
</dbReference>
<keyword evidence="4" id="KW-0999">Mitochondrion inner membrane</keyword>
<comment type="similarity">
    <text evidence="2 9">Belongs to the OXA1/ALB3/YidC family.</text>
</comment>
<protein>
    <submittedName>
        <fullName evidence="13">Mitochondrial inner membrane protein OXA1L</fullName>
    </submittedName>
</protein>
<dbReference type="InterPro" id="IPR028055">
    <property type="entry name" value="YidC/Oxa/ALB_C"/>
</dbReference>
<dbReference type="RefSeq" id="XP_006566384.1">
    <property type="nucleotide sequence ID" value="XM_006566321.3"/>
</dbReference>
<evidence type="ECO:0000256" key="3">
    <source>
        <dbReference type="ARBA" id="ARBA00022692"/>
    </source>
</evidence>
<keyword evidence="8" id="KW-0472">Membrane</keyword>
<dbReference type="GO" id="GO:0005743">
    <property type="term" value="C:mitochondrial inner membrane"/>
    <property type="evidence" value="ECO:0007669"/>
    <property type="project" value="UniProtKB-SubCell"/>
</dbReference>
<evidence type="ECO:0000313" key="11">
    <source>
        <dbReference type="EnsemblMetazoa" id="XP_006566384"/>
    </source>
</evidence>
<keyword evidence="7" id="KW-0496">Mitochondrion</keyword>
<dbReference type="OrthoDB" id="2148490at2759"/>
<dbReference type="PANTHER" id="PTHR12428">
    <property type="entry name" value="OXA1"/>
    <property type="match status" value="1"/>
</dbReference>
<dbReference type="KEGG" id="ame:408349"/>
<keyword evidence="5" id="KW-0809">Transit peptide</keyword>
<organism evidence="11">
    <name type="scientific">Apis mellifera</name>
    <name type="common">Honeybee</name>
    <dbReference type="NCBI Taxonomy" id="7460"/>
    <lineage>
        <taxon>Eukaryota</taxon>
        <taxon>Metazoa</taxon>
        <taxon>Ecdysozoa</taxon>
        <taxon>Arthropoda</taxon>
        <taxon>Hexapoda</taxon>
        <taxon>Insecta</taxon>
        <taxon>Pterygota</taxon>
        <taxon>Neoptera</taxon>
        <taxon>Endopterygota</taxon>
        <taxon>Hymenoptera</taxon>
        <taxon>Apocrita</taxon>
        <taxon>Aculeata</taxon>
        <taxon>Apoidea</taxon>
        <taxon>Anthophila</taxon>
        <taxon>Apidae</taxon>
        <taxon>Apis</taxon>
    </lineage>
</organism>
<evidence type="ECO:0000256" key="7">
    <source>
        <dbReference type="ARBA" id="ARBA00023128"/>
    </source>
</evidence>
<dbReference type="EnsemblMetazoa" id="XM_006566321">
    <property type="protein sequence ID" value="XP_006566384"/>
    <property type="gene ID" value="LOC408349"/>
</dbReference>
<evidence type="ECO:0000256" key="1">
    <source>
        <dbReference type="ARBA" id="ARBA00004448"/>
    </source>
</evidence>
<evidence type="ECO:0000256" key="9">
    <source>
        <dbReference type="RuleBase" id="RU003945"/>
    </source>
</evidence>
<dbReference type="AlphaFoldDB" id="A0A7M7GYT5"/>
<accession>A0A8B6Z2M2</accession>
<sequence length="432" mass="49210">MLSLYLRVSQKLLNTSLKFQKTTECQFSGFAYNLTNIPSKEDYVLNVYKRLKVHGKYFIRCESTAYTTKEIVSNTSDSFATSKITDTNSSIIEKDLIHEIPDIPVPIEEITKTLDLHANGEPTFESLGLGGYGPFGLSQYFYEWLHISCDLPWWATIILTSTLIKLLTFPCSISIQKNNAKLNNILPQMVKIQENMTEARKCGNSMEAAHFAAELETLFLKNNIKIFPVSNFFKIGAHIPIFIALREMTSKPVESLKEGGLWWFTDLTLPDQYYLLPLCTTVTMYVISTRALKNSGNVSPIMRHLFKAIPVISFLFAMRFPGAILCHWTISNFITLIENQLLSTKKVRMFCNIPPLIKHKANVREGQKKGFMETFNDAYTNMRISNRLSALKHADKIQFNKEAKGPLKKTFKYNPVENLSKQTSASMSAMKK</sequence>
<keyword evidence="12" id="KW-1185">Reference proteome</keyword>
<comment type="subcellular location">
    <subcellularLocation>
        <location evidence="9">Membrane</location>
        <topology evidence="9">Multi-pass membrane protein</topology>
    </subcellularLocation>
    <subcellularLocation>
        <location evidence="1">Mitochondrion inner membrane</location>
        <topology evidence="1">Multi-pass membrane protein</topology>
    </subcellularLocation>
</comment>
<evidence type="ECO:0000256" key="4">
    <source>
        <dbReference type="ARBA" id="ARBA00022792"/>
    </source>
</evidence>